<evidence type="ECO:0000256" key="11">
    <source>
        <dbReference type="ARBA" id="ARBA00023136"/>
    </source>
</evidence>
<evidence type="ECO:0000256" key="1">
    <source>
        <dbReference type="ARBA" id="ARBA00001947"/>
    </source>
</evidence>
<protein>
    <recommendedName>
        <fullName evidence="13">Peptidase M48 domain-containing protein</fullName>
    </recommendedName>
</protein>
<evidence type="ECO:0000256" key="8">
    <source>
        <dbReference type="ARBA" id="ARBA00022833"/>
    </source>
</evidence>
<dbReference type="GO" id="GO:0004222">
    <property type="term" value="F:metalloendopeptidase activity"/>
    <property type="evidence" value="ECO:0007669"/>
    <property type="project" value="InterPro"/>
</dbReference>
<dbReference type="GO" id="GO:0046872">
    <property type="term" value="F:metal ion binding"/>
    <property type="evidence" value="ECO:0007669"/>
    <property type="project" value="UniProtKB-KW"/>
</dbReference>
<dbReference type="PANTHER" id="PTHR43221">
    <property type="entry name" value="PROTEASE HTPX"/>
    <property type="match status" value="1"/>
</dbReference>
<keyword evidence="5 12" id="KW-0812">Transmembrane</keyword>
<name>A0A4Q8LA17_9GAMM</name>
<dbReference type="GO" id="GO:0005886">
    <property type="term" value="C:plasma membrane"/>
    <property type="evidence" value="ECO:0007669"/>
    <property type="project" value="UniProtKB-SubCell"/>
</dbReference>
<evidence type="ECO:0000256" key="2">
    <source>
        <dbReference type="ARBA" id="ARBA00004651"/>
    </source>
</evidence>
<feature type="domain" description="Peptidase M48" evidence="13">
    <location>
        <begin position="161"/>
        <end position="391"/>
    </location>
</feature>
<keyword evidence="9 12" id="KW-1133">Transmembrane helix</keyword>
<keyword evidence="6" id="KW-0479">Metal-binding</keyword>
<evidence type="ECO:0000256" key="12">
    <source>
        <dbReference type="SAM" id="Phobius"/>
    </source>
</evidence>
<evidence type="ECO:0000259" key="13">
    <source>
        <dbReference type="Pfam" id="PF01435"/>
    </source>
</evidence>
<comment type="cofactor">
    <cofactor evidence="1">
        <name>Zn(2+)</name>
        <dbReference type="ChEBI" id="CHEBI:29105"/>
    </cofactor>
</comment>
<accession>A0A4Q8LA17</accession>
<evidence type="ECO:0000256" key="3">
    <source>
        <dbReference type="ARBA" id="ARBA00022475"/>
    </source>
</evidence>
<dbReference type="Proteomes" id="UP000292627">
    <property type="component" value="Unassembled WGS sequence"/>
</dbReference>
<evidence type="ECO:0000313" key="15">
    <source>
        <dbReference type="Proteomes" id="UP000292627"/>
    </source>
</evidence>
<keyword evidence="3" id="KW-1003">Cell membrane</keyword>
<evidence type="ECO:0000256" key="10">
    <source>
        <dbReference type="ARBA" id="ARBA00023049"/>
    </source>
</evidence>
<dbReference type="AlphaFoldDB" id="A0A4Q8LA17"/>
<dbReference type="Gene3D" id="3.30.2010.10">
    <property type="entry name" value="Metalloproteases ('zincins'), catalytic domain"/>
    <property type="match status" value="1"/>
</dbReference>
<dbReference type="InterPro" id="IPR001915">
    <property type="entry name" value="Peptidase_M48"/>
</dbReference>
<feature type="transmembrane region" description="Helical" evidence="12">
    <location>
        <begin position="89"/>
        <end position="118"/>
    </location>
</feature>
<keyword evidence="7" id="KW-0378">Hydrolase</keyword>
<evidence type="ECO:0000256" key="9">
    <source>
        <dbReference type="ARBA" id="ARBA00022989"/>
    </source>
</evidence>
<dbReference type="PANTHER" id="PTHR43221:SF1">
    <property type="entry name" value="PROTEASE HTPX"/>
    <property type="match status" value="1"/>
</dbReference>
<dbReference type="EMBL" id="SHMC01000003">
    <property type="protein sequence ID" value="TAA25453.1"/>
    <property type="molecule type" value="Genomic_DNA"/>
</dbReference>
<evidence type="ECO:0000256" key="4">
    <source>
        <dbReference type="ARBA" id="ARBA00022670"/>
    </source>
</evidence>
<organism evidence="14 15">
    <name type="scientific">Pseudoxanthomonas winnipegensis</name>
    <dbReference type="NCBI Taxonomy" id="2480810"/>
    <lineage>
        <taxon>Bacteria</taxon>
        <taxon>Pseudomonadati</taxon>
        <taxon>Pseudomonadota</taxon>
        <taxon>Gammaproteobacteria</taxon>
        <taxon>Lysobacterales</taxon>
        <taxon>Lysobacteraceae</taxon>
        <taxon>Pseudoxanthomonas</taxon>
    </lineage>
</organism>
<comment type="subcellular location">
    <subcellularLocation>
        <location evidence="2">Cell membrane</location>
        <topology evidence="2">Multi-pass membrane protein</topology>
    </subcellularLocation>
</comment>
<evidence type="ECO:0000313" key="14">
    <source>
        <dbReference type="EMBL" id="TAA25453.1"/>
    </source>
</evidence>
<reference evidence="14 15" key="1">
    <citation type="submission" date="2019-02" db="EMBL/GenBank/DDBJ databases">
        <title>WGS of Pseudoxanthomonas species novum from clinical isolates.</title>
        <authorList>
            <person name="Bernier A.-M."/>
            <person name="Bernard K."/>
            <person name="Vachon A."/>
        </authorList>
    </citation>
    <scope>NUCLEOTIDE SEQUENCE [LARGE SCALE GENOMIC DNA]</scope>
    <source>
        <strain evidence="14 15">NML171200</strain>
    </source>
</reference>
<keyword evidence="11 12" id="KW-0472">Membrane</keyword>
<feature type="transmembrane region" description="Helical" evidence="12">
    <location>
        <begin position="124"/>
        <end position="145"/>
    </location>
</feature>
<keyword evidence="4" id="KW-0645">Protease</keyword>
<dbReference type="OrthoDB" id="9789270at2"/>
<keyword evidence="8" id="KW-0862">Zinc</keyword>
<dbReference type="CDD" id="cd07328">
    <property type="entry name" value="M48_Ste24p_like"/>
    <property type="match status" value="1"/>
</dbReference>
<dbReference type="InterPro" id="IPR050083">
    <property type="entry name" value="HtpX_protease"/>
</dbReference>
<evidence type="ECO:0000256" key="7">
    <source>
        <dbReference type="ARBA" id="ARBA00022801"/>
    </source>
</evidence>
<comment type="caution">
    <text evidence="14">The sequence shown here is derived from an EMBL/GenBank/DDBJ whole genome shotgun (WGS) entry which is preliminary data.</text>
</comment>
<keyword evidence="10" id="KW-0482">Metalloprotease</keyword>
<evidence type="ECO:0000256" key="6">
    <source>
        <dbReference type="ARBA" id="ARBA00022723"/>
    </source>
</evidence>
<dbReference type="GO" id="GO:0006508">
    <property type="term" value="P:proteolysis"/>
    <property type="evidence" value="ECO:0007669"/>
    <property type="project" value="UniProtKB-KW"/>
</dbReference>
<dbReference type="Pfam" id="PF01435">
    <property type="entry name" value="Peptidase_M48"/>
    <property type="match status" value="1"/>
</dbReference>
<proteinExistence type="predicted"/>
<gene>
    <name evidence="14" type="ORF">EA660_08325</name>
</gene>
<sequence>MAEPVGWKCSMYQASLSLIGGRSGQKKGRNCSPPPVAFPGPSLSIRHRDVFTNRGCRMQSVEAYRALVERLQRRAVTSPLLYRLQLAGLAGLGFAVLAGSVVGALGVSVGLVVVLAAIKPGLLVYLFKLILIPLIFGYSVLRALWVRIEPPQGYRIASGEAPALEAEVERLRKAAGAPALAGIIVDTDLNAAAASVPRVLGLLGHRHFLVLGLPLMQAMDRAQLSAVIAHEFGHLGGGHGRFGAWIYRVRVSWFRLLHALEAREAWAAGMFRKFFGWYAPYFNAYSFVLARDNELAADRIAASVSGGGRTMADALVRTSVLSGRLHQGFLPAVHETAREMPHPPELLYRDMGVALRRAHPGDAQWLERALAHDAGLDDTHPPLRVRLSALGANEIALDEPAQSAAEALLGDLLPRLEQAFSQRWRADVQGDWMAEYHRRQEEAARVAELAQAQRSPEQEVEYLLLAGHFQPGEQDQLAALQAAVARVPTHLEGQLRLGAVLLDRGDAAGVAHLRQALALDAGYTGAVLQRLHAFYQATGEVAAAQAVEEEFDVWQRRQRALAKRRFTLSDEDRFLPHGLQGEVLAGLRNALAKTNVVRRAWLVRKALAGGDAGEHFLLLVQWRGLVFSRSGALQRVLDAVELPGSVQVFDDADRRRYARRLRKAAGAPVWRRGR</sequence>
<evidence type="ECO:0000256" key="5">
    <source>
        <dbReference type="ARBA" id="ARBA00022692"/>
    </source>
</evidence>